<keyword evidence="7 9" id="KW-0472">Membrane</keyword>
<comment type="subcellular location">
    <subcellularLocation>
        <location evidence="1">Cell membrane</location>
        <topology evidence="1">Multi-pass membrane protein</topology>
    </subcellularLocation>
</comment>
<evidence type="ECO:0000256" key="6">
    <source>
        <dbReference type="ARBA" id="ARBA00022989"/>
    </source>
</evidence>
<evidence type="ECO:0000256" key="3">
    <source>
        <dbReference type="ARBA" id="ARBA00022448"/>
    </source>
</evidence>
<feature type="transmembrane region" description="Helical" evidence="9">
    <location>
        <begin position="93"/>
        <end position="110"/>
    </location>
</feature>
<keyword evidence="3" id="KW-0813">Transport</keyword>
<evidence type="ECO:0000313" key="11">
    <source>
        <dbReference type="Proteomes" id="UP000316476"/>
    </source>
</evidence>
<feature type="transmembrane region" description="Helical" evidence="9">
    <location>
        <begin position="429"/>
        <end position="452"/>
    </location>
</feature>
<evidence type="ECO:0000313" key="10">
    <source>
        <dbReference type="EMBL" id="TWU66593.1"/>
    </source>
</evidence>
<evidence type="ECO:0000256" key="4">
    <source>
        <dbReference type="ARBA" id="ARBA00022475"/>
    </source>
</evidence>
<dbReference type="InterPro" id="IPR002549">
    <property type="entry name" value="AI-2E-like"/>
</dbReference>
<proteinExistence type="inferred from homology"/>
<dbReference type="PANTHER" id="PTHR21716:SF53">
    <property type="entry name" value="PERMEASE PERM-RELATED"/>
    <property type="match status" value="1"/>
</dbReference>
<feature type="compositionally biased region" description="Basic and acidic residues" evidence="8">
    <location>
        <begin position="258"/>
        <end position="269"/>
    </location>
</feature>
<accession>A0A5C6G018</accession>
<evidence type="ECO:0000256" key="9">
    <source>
        <dbReference type="SAM" id="Phobius"/>
    </source>
</evidence>
<keyword evidence="5 9" id="KW-0812">Transmembrane</keyword>
<evidence type="ECO:0000256" key="7">
    <source>
        <dbReference type="ARBA" id="ARBA00023136"/>
    </source>
</evidence>
<gene>
    <name evidence="10" type="primary">tqsA_1</name>
    <name evidence="10" type="ORF">V7x_21620</name>
</gene>
<feature type="transmembrane region" description="Helical" evidence="9">
    <location>
        <begin position="402"/>
        <end position="423"/>
    </location>
</feature>
<dbReference type="GO" id="GO:0005886">
    <property type="term" value="C:plasma membrane"/>
    <property type="evidence" value="ECO:0007669"/>
    <property type="project" value="UniProtKB-SubCell"/>
</dbReference>
<name>A0A5C6G018_9PLAN</name>
<feature type="transmembrane region" description="Helical" evidence="9">
    <location>
        <begin position="122"/>
        <end position="145"/>
    </location>
</feature>
<reference evidence="10 11" key="1">
    <citation type="submission" date="2019-02" db="EMBL/GenBank/DDBJ databases">
        <title>Deep-cultivation of Planctomycetes and their phenomic and genomic characterization uncovers novel biology.</title>
        <authorList>
            <person name="Wiegand S."/>
            <person name="Jogler M."/>
            <person name="Boedeker C."/>
            <person name="Pinto D."/>
            <person name="Vollmers J."/>
            <person name="Rivas-Marin E."/>
            <person name="Kohn T."/>
            <person name="Peeters S.H."/>
            <person name="Heuer A."/>
            <person name="Rast P."/>
            <person name="Oberbeckmann S."/>
            <person name="Bunk B."/>
            <person name="Jeske O."/>
            <person name="Meyerdierks A."/>
            <person name="Storesund J.E."/>
            <person name="Kallscheuer N."/>
            <person name="Luecker S."/>
            <person name="Lage O.M."/>
            <person name="Pohl T."/>
            <person name="Merkel B.J."/>
            <person name="Hornburger P."/>
            <person name="Mueller R.-W."/>
            <person name="Bruemmer F."/>
            <person name="Labrenz M."/>
            <person name="Spormann A.M."/>
            <person name="Op Den Camp H."/>
            <person name="Overmann J."/>
            <person name="Amann R."/>
            <person name="Jetten M.S.M."/>
            <person name="Mascher T."/>
            <person name="Medema M.H."/>
            <person name="Devos D.P."/>
            <person name="Kaster A.-K."/>
            <person name="Ovreas L."/>
            <person name="Rohde M."/>
            <person name="Galperin M.Y."/>
            <person name="Jogler C."/>
        </authorList>
    </citation>
    <scope>NUCLEOTIDE SEQUENCE [LARGE SCALE GENOMIC DNA]</scope>
    <source>
        <strain evidence="10 11">V7</strain>
    </source>
</reference>
<dbReference type="GO" id="GO:0055085">
    <property type="term" value="P:transmembrane transport"/>
    <property type="evidence" value="ECO:0007669"/>
    <property type="project" value="TreeGrafter"/>
</dbReference>
<sequence length="570" mass="61093">MDDPLIRLALAAIANLFRKRFVSRTHCFAGVWFSKRLASPTSIRSAIPLNARMIPSDSLPEYEISETRIQTICLMILASVAGIYLVFWLRPVLVPLVVAFFIVSGVAPILDFLEKRFGVSRLVAAGIAFLLGLAVMTLFGVTIWVSMVDLSANSSDYRQRVRQLVMKAESVLPFDLFSSDVSLLKPPPPPPANDRLPSPADPPPPAGDPPTGNEANPLGSGNPAGRSTSSPAAEPSQDRKGAASSDFDLTTSAQELADPAKQDAVDSNHDNSGPSDTNGLVSNESATDRGEEIATRSLVTMPSVADPSVSSSHVPSWREALAAETSADLPPIDYDDERTKQATRIVDAFVRDGIAMISQALISLVSTSVVVLIYVFFILLGSPTFKKNRTMEEVDQQVRGYLSLKTLISIGTGFLFGLTLHLFGVPMALSFGVLAFLLNFIPNIGPIVASVLPVPLIILDPSGNVWWMVAVIVATGTIQLISGNVVEPKVMGDSSDLHPVTILLALMFWGMMWGIVGMFLATPMTAAMKILLERFEMTRPVARLMAGRSSDDDDGDPFGPSATNAPATTG</sequence>
<dbReference type="Proteomes" id="UP000316476">
    <property type="component" value="Unassembled WGS sequence"/>
</dbReference>
<keyword evidence="4" id="KW-1003">Cell membrane</keyword>
<feature type="compositionally biased region" description="Polar residues" evidence="8">
    <location>
        <begin position="270"/>
        <end position="285"/>
    </location>
</feature>
<dbReference type="AlphaFoldDB" id="A0A5C6G018"/>
<feature type="region of interest" description="Disordered" evidence="8">
    <location>
        <begin position="546"/>
        <end position="570"/>
    </location>
</feature>
<feature type="transmembrane region" description="Helical" evidence="9">
    <location>
        <begin position="69"/>
        <end position="87"/>
    </location>
</feature>
<feature type="transmembrane region" description="Helical" evidence="9">
    <location>
        <begin position="464"/>
        <end position="482"/>
    </location>
</feature>
<feature type="compositionally biased region" description="Pro residues" evidence="8">
    <location>
        <begin position="199"/>
        <end position="208"/>
    </location>
</feature>
<evidence type="ECO:0000256" key="2">
    <source>
        <dbReference type="ARBA" id="ARBA00009773"/>
    </source>
</evidence>
<evidence type="ECO:0000256" key="5">
    <source>
        <dbReference type="ARBA" id="ARBA00022692"/>
    </source>
</evidence>
<feature type="transmembrane region" description="Helical" evidence="9">
    <location>
        <begin position="360"/>
        <end position="381"/>
    </location>
</feature>
<dbReference type="PANTHER" id="PTHR21716">
    <property type="entry name" value="TRANSMEMBRANE PROTEIN"/>
    <property type="match status" value="1"/>
</dbReference>
<protein>
    <submittedName>
        <fullName evidence="10">AI-2 transport protein TqsA</fullName>
    </submittedName>
</protein>
<feature type="region of interest" description="Disordered" evidence="8">
    <location>
        <begin position="183"/>
        <end position="290"/>
    </location>
</feature>
<keyword evidence="6 9" id="KW-1133">Transmembrane helix</keyword>
<evidence type="ECO:0000256" key="1">
    <source>
        <dbReference type="ARBA" id="ARBA00004651"/>
    </source>
</evidence>
<dbReference type="EMBL" id="SJPZ01000001">
    <property type="protein sequence ID" value="TWU66593.1"/>
    <property type="molecule type" value="Genomic_DNA"/>
</dbReference>
<organism evidence="10 11">
    <name type="scientific">Crateriforma conspicua</name>
    <dbReference type="NCBI Taxonomy" id="2527996"/>
    <lineage>
        <taxon>Bacteria</taxon>
        <taxon>Pseudomonadati</taxon>
        <taxon>Planctomycetota</taxon>
        <taxon>Planctomycetia</taxon>
        <taxon>Planctomycetales</taxon>
        <taxon>Planctomycetaceae</taxon>
        <taxon>Crateriforma</taxon>
    </lineage>
</organism>
<comment type="similarity">
    <text evidence="2">Belongs to the autoinducer-2 exporter (AI-2E) (TC 2.A.86) family.</text>
</comment>
<dbReference type="Pfam" id="PF01594">
    <property type="entry name" value="AI-2E_transport"/>
    <property type="match status" value="1"/>
</dbReference>
<feature type="transmembrane region" description="Helical" evidence="9">
    <location>
        <begin position="502"/>
        <end position="521"/>
    </location>
</feature>
<evidence type="ECO:0000256" key="8">
    <source>
        <dbReference type="SAM" id="MobiDB-lite"/>
    </source>
</evidence>
<comment type="caution">
    <text evidence="10">The sequence shown here is derived from an EMBL/GenBank/DDBJ whole genome shotgun (WGS) entry which is preliminary data.</text>
</comment>